<evidence type="ECO:0000313" key="3">
    <source>
        <dbReference type="Proteomes" id="UP000297549"/>
    </source>
</evidence>
<feature type="signal peptide" evidence="1">
    <location>
        <begin position="1"/>
        <end position="20"/>
    </location>
</feature>
<gene>
    <name evidence="2" type="ORF">E5K00_00950</name>
</gene>
<evidence type="ECO:0008006" key="4">
    <source>
        <dbReference type="Google" id="ProtNLM"/>
    </source>
</evidence>
<dbReference type="Proteomes" id="UP000297549">
    <property type="component" value="Unassembled WGS sequence"/>
</dbReference>
<dbReference type="OrthoDB" id="615868at2"/>
<evidence type="ECO:0000256" key="1">
    <source>
        <dbReference type="SAM" id="SignalP"/>
    </source>
</evidence>
<keyword evidence="1" id="KW-0732">Signal</keyword>
<keyword evidence="3" id="KW-1185">Reference proteome</keyword>
<name>A0A4Z0Q2A0_9BACT</name>
<sequence>MKAFLFLAAFILFPLAKSNAQTAAYLCSQTGAYGYCYGNSNVNGCAYNMCVKYGGTSPYSVFSTSSKGYGALVVGTGSNGVRVIGASGGYSSGADAVNRAKNECISRGGQNIYVADTWNDQN</sequence>
<protein>
    <recommendedName>
        <fullName evidence="4">DUF4189 domain-containing protein</fullName>
    </recommendedName>
</protein>
<dbReference type="EMBL" id="SRLC01000001">
    <property type="protein sequence ID" value="TGE23815.1"/>
    <property type="molecule type" value="Genomic_DNA"/>
</dbReference>
<proteinExistence type="predicted"/>
<dbReference type="RefSeq" id="WP_135460774.1">
    <property type="nucleotide sequence ID" value="NZ_SRLC01000001.1"/>
</dbReference>
<evidence type="ECO:0000313" key="2">
    <source>
        <dbReference type="EMBL" id="TGE23815.1"/>
    </source>
</evidence>
<feature type="chain" id="PRO_5021187263" description="DUF4189 domain-containing protein" evidence="1">
    <location>
        <begin position="21"/>
        <end position="122"/>
    </location>
</feature>
<reference evidence="2 3" key="1">
    <citation type="submission" date="2019-04" db="EMBL/GenBank/DDBJ databases">
        <authorList>
            <person name="Feng G."/>
            <person name="Zhang J."/>
            <person name="Zhu H."/>
        </authorList>
    </citation>
    <scope>NUCLEOTIDE SEQUENCE [LARGE SCALE GENOMIC DNA]</scope>
    <source>
        <strain evidence="2 3">JCM 31653</strain>
    </source>
</reference>
<organism evidence="2 3">
    <name type="scientific">Hymenobacter aquaticus</name>
    <dbReference type="NCBI Taxonomy" id="1867101"/>
    <lineage>
        <taxon>Bacteria</taxon>
        <taxon>Pseudomonadati</taxon>
        <taxon>Bacteroidota</taxon>
        <taxon>Cytophagia</taxon>
        <taxon>Cytophagales</taxon>
        <taxon>Hymenobacteraceae</taxon>
        <taxon>Hymenobacter</taxon>
    </lineage>
</organism>
<comment type="caution">
    <text evidence="2">The sequence shown here is derived from an EMBL/GenBank/DDBJ whole genome shotgun (WGS) entry which is preliminary data.</text>
</comment>
<dbReference type="AlphaFoldDB" id="A0A4Z0Q2A0"/>
<accession>A0A4Z0Q2A0</accession>